<dbReference type="OrthoDB" id="3164380at2759"/>
<dbReference type="RefSeq" id="XP_001830754.2">
    <property type="nucleotide sequence ID" value="XM_001830702.2"/>
</dbReference>
<evidence type="ECO:0000256" key="1">
    <source>
        <dbReference type="SAM" id="MobiDB-lite"/>
    </source>
</evidence>
<dbReference type="KEGG" id="cci:CC1G_03291"/>
<organism evidence="2 3">
    <name type="scientific">Coprinopsis cinerea (strain Okayama-7 / 130 / ATCC MYA-4618 / FGSC 9003)</name>
    <name type="common">Inky cap fungus</name>
    <name type="synonym">Hormographiella aspergillata</name>
    <dbReference type="NCBI Taxonomy" id="240176"/>
    <lineage>
        <taxon>Eukaryota</taxon>
        <taxon>Fungi</taxon>
        <taxon>Dikarya</taxon>
        <taxon>Basidiomycota</taxon>
        <taxon>Agaricomycotina</taxon>
        <taxon>Agaricomycetes</taxon>
        <taxon>Agaricomycetidae</taxon>
        <taxon>Agaricales</taxon>
        <taxon>Agaricineae</taxon>
        <taxon>Psathyrellaceae</taxon>
        <taxon>Coprinopsis</taxon>
    </lineage>
</organism>
<gene>
    <name evidence="2" type="ORF">CC1G_03291</name>
</gene>
<feature type="region of interest" description="Disordered" evidence="1">
    <location>
        <begin position="148"/>
        <end position="264"/>
    </location>
</feature>
<dbReference type="AlphaFoldDB" id="A8N7E8"/>
<accession>A8N7E8</accession>
<protein>
    <submittedName>
        <fullName evidence="2">Uncharacterized protein</fullName>
    </submittedName>
</protein>
<keyword evidence="3" id="KW-1185">Reference proteome</keyword>
<dbReference type="VEuPathDB" id="FungiDB:CC1G_03291"/>
<evidence type="ECO:0000313" key="3">
    <source>
        <dbReference type="Proteomes" id="UP000001861"/>
    </source>
</evidence>
<name>A8N7E8_COPC7</name>
<comment type="caution">
    <text evidence="2">The sequence shown here is derived from an EMBL/GenBank/DDBJ whole genome shotgun (WGS) entry which is preliminary data.</text>
</comment>
<reference evidence="2 3" key="1">
    <citation type="journal article" date="2010" name="Proc. Natl. Acad. Sci. U.S.A.">
        <title>Insights into evolution of multicellular fungi from the assembled chromosomes of the mushroom Coprinopsis cinerea (Coprinus cinereus).</title>
        <authorList>
            <person name="Stajich J.E."/>
            <person name="Wilke S.K."/>
            <person name="Ahren D."/>
            <person name="Au C.H."/>
            <person name="Birren B.W."/>
            <person name="Borodovsky M."/>
            <person name="Burns C."/>
            <person name="Canback B."/>
            <person name="Casselton L.A."/>
            <person name="Cheng C.K."/>
            <person name="Deng J."/>
            <person name="Dietrich F.S."/>
            <person name="Fargo D.C."/>
            <person name="Farman M.L."/>
            <person name="Gathman A.C."/>
            <person name="Goldberg J."/>
            <person name="Guigo R."/>
            <person name="Hoegger P.J."/>
            <person name="Hooker J.B."/>
            <person name="Huggins A."/>
            <person name="James T.Y."/>
            <person name="Kamada T."/>
            <person name="Kilaru S."/>
            <person name="Kodira C."/>
            <person name="Kues U."/>
            <person name="Kupfer D."/>
            <person name="Kwan H.S."/>
            <person name="Lomsadze A."/>
            <person name="Li W."/>
            <person name="Lilly W.W."/>
            <person name="Ma L.J."/>
            <person name="Mackey A.J."/>
            <person name="Manning G."/>
            <person name="Martin F."/>
            <person name="Muraguchi H."/>
            <person name="Natvig D.O."/>
            <person name="Palmerini H."/>
            <person name="Ramesh M.A."/>
            <person name="Rehmeyer C.J."/>
            <person name="Roe B.A."/>
            <person name="Shenoy N."/>
            <person name="Stanke M."/>
            <person name="Ter-Hovhannisyan V."/>
            <person name="Tunlid A."/>
            <person name="Velagapudi R."/>
            <person name="Vision T.J."/>
            <person name="Zeng Q."/>
            <person name="Zolan M.E."/>
            <person name="Pukkila P.J."/>
        </authorList>
    </citation>
    <scope>NUCLEOTIDE SEQUENCE [LARGE SCALE GENOMIC DNA]</scope>
    <source>
        <strain evidence="3">Okayama-7 / 130 / ATCC MYA-4618 / FGSC 9003</strain>
    </source>
</reference>
<feature type="compositionally biased region" description="Low complexity" evidence="1">
    <location>
        <begin position="193"/>
        <end position="208"/>
    </location>
</feature>
<proteinExistence type="predicted"/>
<dbReference type="EMBL" id="AACS02000003">
    <property type="protein sequence ID" value="EAU91123.2"/>
    <property type="molecule type" value="Genomic_DNA"/>
</dbReference>
<dbReference type="InParanoid" id="A8N7E8"/>
<feature type="compositionally biased region" description="Basic and acidic residues" evidence="1">
    <location>
        <begin position="209"/>
        <end position="224"/>
    </location>
</feature>
<dbReference type="Proteomes" id="UP000001861">
    <property type="component" value="Unassembled WGS sequence"/>
</dbReference>
<dbReference type="eggNOG" id="ENOG502SQ4F">
    <property type="taxonomic scope" value="Eukaryota"/>
</dbReference>
<sequence>MATDVFSNFGALDELIQVIYQGIYRFVALSSVTDDKWTMHLGQAGSDGRWWRGNWTETDVHNVLGSKASESILEQFSEKVAELLVGGELFIGGVNPSPSKNLTFTIGPAAKKPVHMELVEIPPSEAAEFATTIFLDIALQAQSRKGRLHGSSMPALPSFGSSNTPSAARSKLADLSPPRSKAEETSAQTILGKTPTTTASSSRASSSKAVEKEEPKAKIPDPKKRAAPQKTPTTIPQKGVALGNPTKKARRYQKIEFESDDDDD</sequence>
<dbReference type="GeneID" id="6007199"/>
<evidence type="ECO:0000313" key="2">
    <source>
        <dbReference type="EMBL" id="EAU91123.2"/>
    </source>
</evidence>
<dbReference type="OMA" id="RKCRLYP"/>
<dbReference type="HOGENOM" id="CLU_070857_0_0_1"/>